<dbReference type="Proteomes" id="UP000887580">
    <property type="component" value="Unplaced"/>
</dbReference>
<protein>
    <submittedName>
        <fullName evidence="2">ABC transporter domain-containing protein</fullName>
    </submittedName>
</protein>
<sequence length="566" mass="63014">MPKKASKASQKLDVDDDGPETVTKAVEKMELLDENGKKLSRKQMKEQKTKEKFNNELRSLGSKLIGDSEQTGGDNDEIGIGAGAEVGDQFTVSQAAKTDAQLALMENAVDIKVENFDISAAGRVLFQKANLTIAFGRRYGLVGPNGMGKTTLLKHIASRKLNIPPHIDILYCEQEIRVDNTTAINAVLQSDKHRYALMEEHAKLNQKLEDGDLSVSERIQEIDDELKNLGAEAAESRARRILAGLGFDKSMQEKAVEDFSGGWRMRISLARALFLEPTLLLLDEPTNHLDLNAVIWLDNYLQSWKKTLLVVSHDQGFLDNICTDIINLEDKKLFNYKGNYTSFRKMYDQKMKEHVKAYEQQQKNLTALKKGGKSGKAAEEELKNRAQAKQNKLQKGKKTSAAIGDDNGEPPPELLQRIKQYSVKFVFPDPTKINPPILGLHNVSFGYGNSLLFKDLDFGIDMELRVAIVGPNGVGKSTLLKLLYGKLEPTSGEVFRHRQVKIGWFDQHANEALNGEVSGIEYLSKKFQIDIQVARKHLGMTGLPGESHTIKIKDLSGGQKSRVALA</sequence>
<accession>A0AC35FGV4</accession>
<reference evidence="2" key="1">
    <citation type="submission" date="2022-11" db="UniProtKB">
        <authorList>
            <consortium name="WormBaseParasite"/>
        </authorList>
    </citation>
    <scope>IDENTIFICATION</scope>
</reference>
<name>A0AC35FGV4_9BILA</name>
<evidence type="ECO:0000313" key="2">
    <source>
        <dbReference type="WBParaSite" id="PS1159_v2.g1741.t1"/>
    </source>
</evidence>
<dbReference type="WBParaSite" id="PS1159_v2.g1741.t1">
    <property type="protein sequence ID" value="PS1159_v2.g1741.t1"/>
    <property type="gene ID" value="PS1159_v2.g1741"/>
</dbReference>
<proteinExistence type="predicted"/>
<evidence type="ECO:0000313" key="1">
    <source>
        <dbReference type="Proteomes" id="UP000887580"/>
    </source>
</evidence>
<organism evidence="1 2">
    <name type="scientific">Panagrolaimus sp. PS1159</name>
    <dbReference type="NCBI Taxonomy" id="55785"/>
    <lineage>
        <taxon>Eukaryota</taxon>
        <taxon>Metazoa</taxon>
        <taxon>Ecdysozoa</taxon>
        <taxon>Nematoda</taxon>
        <taxon>Chromadorea</taxon>
        <taxon>Rhabditida</taxon>
        <taxon>Tylenchina</taxon>
        <taxon>Panagrolaimomorpha</taxon>
        <taxon>Panagrolaimoidea</taxon>
        <taxon>Panagrolaimidae</taxon>
        <taxon>Panagrolaimus</taxon>
    </lineage>
</organism>